<dbReference type="GO" id="GO:0035267">
    <property type="term" value="C:NuA4 histone acetyltransferase complex"/>
    <property type="evidence" value="ECO:0007669"/>
    <property type="project" value="TreeGrafter"/>
</dbReference>
<keyword evidence="4" id="KW-0805">Transcription regulation</keyword>
<reference evidence="9" key="1">
    <citation type="submission" date="2011-05" db="EMBL/GenBank/DDBJ databases">
        <authorList>
            <person name="Richards S.R."/>
            <person name="Qu J."/>
            <person name="Jiang H."/>
            <person name="Jhangiani S.N."/>
            <person name="Agravi P."/>
            <person name="Goodspeed R."/>
            <person name="Gross S."/>
            <person name="Mandapat C."/>
            <person name="Jackson L."/>
            <person name="Mathew T."/>
            <person name="Pu L."/>
            <person name="Thornton R."/>
            <person name="Saada N."/>
            <person name="Wilczek-Boney K.B."/>
            <person name="Lee S."/>
            <person name="Kovar C."/>
            <person name="Wu Y."/>
            <person name="Scherer S.E."/>
            <person name="Worley K.C."/>
            <person name="Muzny D.M."/>
            <person name="Gibbs R."/>
        </authorList>
    </citation>
    <scope>NUCLEOTIDE SEQUENCE</scope>
    <source>
        <strain evidence="9">Brora</strain>
    </source>
</reference>
<name>T1J096_STRMM</name>
<keyword evidence="5" id="KW-0804">Transcription</keyword>
<evidence type="ECO:0000256" key="5">
    <source>
        <dbReference type="ARBA" id="ARBA00023163"/>
    </source>
</evidence>
<evidence type="ECO:0008006" key="10">
    <source>
        <dbReference type="Google" id="ProtNLM"/>
    </source>
</evidence>
<evidence type="ECO:0000256" key="3">
    <source>
        <dbReference type="ARBA" id="ARBA00022853"/>
    </source>
</evidence>
<evidence type="ECO:0000256" key="7">
    <source>
        <dbReference type="SAM" id="MobiDB-lite"/>
    </source>
</evidence>
<protein>
    <recommendedName>
        <fullName evidence="10">MRG-binding protein</fullName>
    </recommendedName>
</protein>
<dbReference type="PANTHER" id="PTHR13581">
    <property type="entry name" value="MRG-BINDING PROTEIN"/>
    <property type="match status" value="1"/>
</dbReference>
<evidence type="ECO:0000256" key="2">
    <source>
        <dbReference type="ARBA" id="ARBA00007117"/>
    </source>
</evidence>
<evidence type="ECO:0000256" key="6">
    <source>
        <dbReference type="ARBA" id="ARBA00023242"/>
    </source>
</evidence>
<dbReference type="HOGENOM" id="CLU_080546_2_0_1"/>
<reference evidence="8" key="2">
    <citation type="submission" date="2015-02" db="UniProtKB">
        <authorList>
            <consortium name="EnsemblMetazoa"/>
        </authorList>
    </citation>
    <scope>IDENTIFICATION</scope>
</reference>
<evidence type="ECO:0000313" key="9">
    <source>
        <dbReference type="Proteomes" id="UP000014500"/>
    </source>
</evidence>
<feature type="region of interest" description="Disordered" evidence="7">
    <location>
        <begin position="102"/>
        <end position="226"/>
    </location>
</feature>
<dbReference type="EnsemblMetazoa" id="SMAR006939-RA">
    <property type="protein sequence ID" value="SMAR006939-PA"/>
    <property type="gene ID" value="SMAR006939"/>
</dbReference>
<proteinExistence type="inferred from homology"/>
<dbReference type="Proteomes" id="UP000014500">
    <property type="component" value="Unassembled WGS sequence"/>
</dbReference>
<evidence type="ECO:0000256" key="4">
    <source>
        <dbReference type="ARBA" id="ARBA00023015"/>
    </source>
</evidence>
<evidence type="ECO:0000313" key="8">
    <source>
        <dbReference type="EnsemblMetazoa" id="SMAR006939-PA"/>
    </source>
</evidence>
<dbReference type="GO" id="GO:0006325">
    <property type="term" value="P:chromatin organization"/>
    <property type="evidence" value="ECO:0007669"/>
    <property type="project" value="UniProtKB-KW"/>
</dbReference>
<dbReference type="AlphaFoldDB" id="T1J096"/>
<dbReference type="InterPro" id="IPR012423">
    <property type="entry name" value="Eaf7/MRGBP"/>
</dbReference>
<dbReference type="GO" id="GO:0005634">
    <property type="term" value="C:nucleus"/>
    <property type="evidence" value="ECO:0007669"/>
    <property type="project" value="UniProtKB-SubCell"/>
</dbReference>
<keyword evidence="9" id="KW-1185">Reference proteome</keyword>
<dbReference type="EMBL" id="JH431734">
    <property type="status" value="NOT_ANNOTATED_CDS"/>
    <property type="molecule type" value="Genomic_DNA"/>
</dbReference>
<dbReference type="Pfam" id="PF07904">
    <property type="entry name" value="Eaf7"/>
    <property type="match status" value="1"/>
</dbReference>
<feature type="compositionally biased region" description="Basic and acidic residues" evidence="7">
    <location>
        <begin position="185"/>
        <end position="199"/>
    </location>
</feature>
<sequence>MAIKDKTAAEDLVDWNVEIEVQLFFAMRGHKPVGVNRHFQMACILNKFRHALRKDIGSQQIWDHLETMYDMSALHESEIVPFPNDELEFVLPEREFGLLLKKEEQKHNREQKQKESKEDREGKDEKEKETKEKSTTSSTPSEKKQKTPAANTQRTHQKDEQRNSIDSNDEKESAKSSKQSGSKSATKEKSRELKEVDSPKRKRPSRVSETKSGNQRDTPPNKRRRN</sequence>
<dbReference type="STRING" id="126957.T1J096"/>
<keyword evidence="3" id="KW-0156">Chromatin regulator</keyword>
<feature type="compositionally biased region" description="Basic and acidic residues" evidence="7">
    <location>
        <begin position="102"/>
        <end position="134"/>
    </location>
</feature>
<accession>T1J096</accession>
<dbReference type="OMA" id="MNGHKPV"/>
<organism evidence="8 9">
    <name type="scientific">Strigamia maritima</name>
    <name type="common">European centipede</name>
    <name type="synonym">Geophilus maritimus</name>
    <dbReference type="NCBI Taxonomy" id="126957"/>
    <lineage>
        <taxon>Eukaryota</taxon>
        <taxon>Metazoa</taxon>
        <taxon>Ecdysozoa</taxon>
        <taxon>Arthropoda</taxon>
        <taxon>Myriapoda</taxon>
        <taxon>Chilopoda</taxon>
        <taxon>Pleurostigmophora</taxon>
        <taxon>Geophilomorpha</taxon>
        <taxon>Linotaeniidae</taxon>
        <taxon>Strigamia</taxon>
    </lineage>
</organism>
<feature type="compositionally biased region" description="Basic and acidic residues" evidence="7">
    <location>
        <begin position="156"/>
        <end position="175"/>
    </location>
</feature>
<evidence type="ECO:0000256" key="1">
    <source>
        <dbReference type="ARBA" id="ARBA00004123"/>
    </source>
</evidence>
<keyword evidence="6" id="KW-0539">Nucleus</keyword>
<comment type="similarity">
    <text evidence="2">Belongs to the EAF7 family.</text>
</comment>
<comment type="subcellular location">
    <subcellularLocation>
        <location evidence="1">Nucleus</location>
    </subcellularLocation>
</comment>
<dbReference type="PANTHER" id="PTHR13581:SF5">
    <property type="entry name" value="MRG_MORF4L-BINDING PROTEIN"/>
    <property type="match status" value="1"/>
</dbReference>
<dbReference type="GO" id="GO:0006357">
    <property type="term" value="P:regulation of transcription by RNA polymerase II"/>
    <property type="evidence" value="ECO:0007669"/>
    <property type="project" value="TreeGrafter"/>
</dbReference>
<dbReference type="eggNOG" id="KOG4051">
    <property type="taxonomic scope" value="Eukaryota"/>
</dbReference>